<protein>
    <submittedName>
        <fullName evidence="10">MFS transporter</fullName>
    </submittedName>
</protein>
<feature type="transmembrane region" description="Helical" evidence="8">
    <location>
        <begin position="83"/>
        <end position="103"/>
    </location>
</feature>
<dbReference type="PANTHER" id="PTHR23513:SF11">
    <property type="entry name" value="STAPHYLOFERRIN A TRANSPORTER"/>
    <property type="match status" value="1"/>
</dbReference>
<feature type="region of interest" description="Disordered" evidence="7">
    <location>
        <begin position="406"/>
        <end position="425"/>
    </location>
</feature>
<comment type="caution">
    <text evidence="10">The sequence shown here is derived from an EMBL/GenBank/DDBJ whole genome shotgun (WGS) entry which is preliminary data.</text>
</comment>
<dbReference type="PROSITE" id="PS50850">
    <property type="entry name" value="MFS"/>
    <property type="match status" value="1"/>
</dbReference>
<keyword evidence="2" id="KW-0813">Transport</keyword>
<name>A0A545APL9_9ACTN</name>
<evidence type="ECO:0000256" key="6">
    <source>
        <dbReference type="ARBA" id="ARBA00023136"/>
    </source>
</evidence>
<evidence type="ECO:0000256" key="3">
    <source>
        <dbReference type="ARBA" id="ARBA00022475"/>
    </source>
</evidence>
<feature type="transmembrane region" description="Helical" evidence="8">
    <location>
        <begin position="377"/>
        <end position="398"/>
    </location>
</feature>
<evidence type="ECO:0000313" key="11">
    <source>
        <dbReference type="Proteomes" id="UP000317982"/>
    </source>
</evidence>
<feature type="transmembrane region" description="Helical" evidence="8">
    <location>
        <begin position="226"/>
        <end position="245"/>
    </location>
</feature>
<dbReference type="InterPro" id="IPR010290">
    <property type="entry name" value="TM_effector"/>
</dbReference>
<keyword evidence="3" id="KW-1003">Cell membrane</keyword>
<dbReference type="GO" id="GO:0005886">
    <property type="term" value="C:plasma membrane"/>
    <property type="evidence" value="ECO:0007669"/>
    <property type="project" value="UniProtKB-SubCell"/>
</dbReference>
<evidence type="ECO:0000256" key="8">
    <source>
        <dbReference type="SAM" id="Phobius"/>
    </source>
</evidence>
<dbReference type="PANTHER" id="PTHR23513">
    <property type="entry name" value="INTEGRAL MEMBRANE EFFLUX PROTEIN-RELATED"/>
    <property type="match status" value="1"/>
</dbReference>
<dbReference type="CDD" id="cd06173">
    <property type="entry name" value="MFS_MefA_like"/>
    <property type="match status" value="1"/>
</dbReference>
<dbReference type="EMBL" id="VIRS01000014">
    <property type="protein sequence ID" value="TQS43230.1"/>
    <property type="molecule type" value="Genomic_DNA"/>
</dbReference>
<reference evidence="10 11" key="1">
    <citation type="submission" date="2019-07" db="EMBL/GenBank/DDBJ databases">
        <title>Cryptosporangium phraense sp. nov., isolated from plant litter.</title>
        <authorList>
            <person name="Suriyachadkun C."/>
        </authorList>
    </citation>
    <scope>NUCLEOTIDE SEQUENCE [LARGE SCALE GENOMIC DNA]</scope>
    <source>
        <strain evidence="10 11">A-T 5661</strain>
    </source>
</reference>
<dbReference type="InterPro" id="IPR036259">
    <property type="entry name" value="MFS_trans_sf"/>
</dbReference>
<evidence type="ECO:0000313" key="10">
    <source>
        <dbReference type="EMBL" id="TQS43230.1"/>
    </source>
</evidence>
<feature type="transmembrane region" description="Helical" evidence="8">
    <location>
        <begin position="257"/>
        <end position="279"/>
    </location>
</feature>
<accession>A0A545APL9</accession>
<evidence type="ECO:0000256" key="5">
    <source>
        <dbReference type="ARBA" id="ARBA00022989"/>
    </source>
</evidence>
<keyword evidence="4 8" id="KW-0812">Transmembrane</keyword>
<keyword evidence="11" id="KW-1185">Reference proteome</keyword>
<organism evidence="10 11">
    <name type="scientific">Cryptosporangium phraense</name>
    <dbReference type="NCBI Taxonomy" id="2593070"/>
    <lineage>
        <taxon>Bacteria</taxon>
        <taxon>Bacillati</taxon>
        <taxon>Actinomycetota</taxon>
        <taxon>Actinomycetes</taxon>
        <taxon>Cryptosporangiales</taxon>
        <taxon>Cryptosporangiaceae</taxon>
        <taxon>Cryptosporangium</taxon>
    </lineage>
</organism>
<dbReference type="GO" id="GO:0022857">
    <property type="term" value="F:transmembrane transporter activity"/>
    <property type="evidence" value="ECO:0007669"/>
    <property type="project" value="InterPro"/>
</dbReference>
<dbReference type="RefSeq" id="WP_142706315.1">
    <property type="nucleotide sequence ID" value="NZ_VIRS01000014.1"/>
</dbReference>
<evidence type="ECO:0000256" key="7">
    <source>
        <dbReference type="SAM" id="MobiDB-lite"/>
    </source>
</evidence>
<gene>
    <name evidence="10" type="ORF">FL583_20520</name>
</gene>
<dbReference type="Proteomes" id="UP000317982">
    <property type="component" value="Unassembled WGS sequence"/>
</dbReference>
<dbReference type="InterPro" id="IPR020846">
    <property type="entry name" value="MFS_dom"/>
</dbReference>
<evidence type="ECO:0000256" key="1">
    <source>
        <dbReference type="ARBA" id="ARBA00004651"/>
    </source>
</evidence>
<keyword evidence="6 8" id="KW-0472">Membrane</keyword>
<dbReference type="OrthoDB" id="9775268at2"/>
<dbReference type="InParanoid" id="A0A545APL9"/>
<feature type="transmembrane region" description="Helical" evidence="8">
    <location>
        <begin position="352"/>
        <end position="371"/>
    </location>
</feature>
<keyword evidence="5 8" id="KW-1133">Transmembrane helix</keyword>
<feature type="transmembrane region" description="Helical" evidence="8">
    <location>
        <begin position="53"/>
        <end position="71"/>
    </location>
</feature>
<evidence type="ECO:0000256" key="4">
    <source>
        <dbReference type="ARBA" id="ARBA00022692"/>
    </source>
</evidence>
<evidence type="ECO:0000259" key="9">
    <source>
        <dbReference type="PROSITE" id="PS50850"/>
    </source>
</evidence>
<proteinExistence type="predicted"/>
<dbReference type="AlphaFoldDB" id="A0A545APL9"/>
<dbReference type="Pfam" id="PF05977">
    <property type="entry name" value="MFS_3"/>
    <property type="match status" value="1"/>
</dbReference>
<dbReference type="Gene3D" id="1.20.1250.20">
    <property type="entry name" value="MFS general substrate transporter like domains"/>
    <property type="match status" value="1"/>
</dbReference>
<feature type="domain" description="Major facilitator superfamily (MFS) profile" evidence="9">
    <location>
        <begin position="1"/>
        <end position="403"/>
    </location>
</feature>
<feature type="transmembrane region" description="Helical" evidence="8">
    <location>
        <begin position="314"/>
        <end position="332"/>
    </location>
</feature>
<feature type="transmembrane region" description="Helical" evidence="8">
    <location>
        <begin position="159"/>
        <end position="179"/>
    </location>
</feature>
<comment type="subcellular location">
    <subcellularLocation>
        <location evidence="1">Cell membrane</location>
        <topology evidence="1">Multi-pass membrane protein</topology>
    </subcellularLocation>
</comment>
<sequence length="425" mass="44254">MSPALRTMVSSLRVRNYRLFAGGQIISLTGTWMQTTAQDWLVLDLSHNSGTALGVITALQFTPVLLLTLWAGALADRLDKRKVLLATQLASMLLALGMGALVVTGSAQLWNVYVFALLLGTVNAFDTPVRQSFISEMVGPDRLPNAVSLNSATFNSARLLGPAVGGLVIAAVGVGPAFLINGATYVAVLVGLLAMRSSELITATQVARARGGVMEGLRFVRGRRDLLLVIAMMSVLGTLGMNFNLTLPLLAKVEFDVGPASFGLLSTAFAAGALLGALAGARRTTRPSARVVLSCAAAFGVLECAVAFTPTFGLACVVLLFVGLAFIAHNNAANARVQLGTPAHLRGRVMALYMLVFLGGTPIGSLIVGPISQHYGARVGLLIGGVATLLAAGFLAFARTRARRRGTAPVAEPARPRPAELPATG</sequence>
<evidence type="ECO:0000256" key="2">
    <source>
        <dbReference type="ARBA" id="ARBA00022448"/>
    </source>
</evidence>
<dbReference type="SUPFAM" id="SSF103473">
    <property type="entry name" value="MFS general substrate transporter"/>
    <property type="match status" value="1"/>
</dbReference>
<feature type="transmembrane region" description="Helical" evidence="8">
    <location>
        <begin position="291"/>
        <end position="308"/>
    </location>
</feature>